<dbReference type="EMBL" id="CP099490">
    <property type="protein sequence ID" value="USQ76441.1"/>
    <property type="molecule type" value="Genomic_DNA"/>
</dbReference>
<dbReference type="InterPro" id="IPR000835">
    <property type="entry name" value="HTH_MarR-typ"/>
</dbReference>
<dbReference type="PROSITE" id="PS50995">
    <property type="entry name" value="HTH_MARR_2"/>
    <property type="match status" value="1"/>
</dbReference>
<name>A0ABY4YI51_9MICO</name>
<dbReference type="InterPro" id="IPR039422">
    <property type="entry name" value="MarR/SlyA-like"/>
</dbReference>
<dbReference type="RefSeq" id="WP_252621137.1">
    <property type="nucleotide sequence ID" value="NZ_CP099490.1"/>
</dbReference>
<dbReference type="Pfam" id="PF12802">
    <property type="entry name" value="MarR_2"/>
    <property type="match status" value="1"/>
</dbReference>
<dbReference type="SMART" id="SM00347">
    <property type="entry name" value="HTH_MARR"/>
    <property type="match status" value="1"/>
</dbReference>
<dbReference type="InterPro" id="IPR036390">
    <property type="entry name" value="WH_DNA-bd_sf"/>
</dbReference>
<protein>
    <submittedName>
        <fullName evidence="2">MarR family transcriptional regulator</fullName>
    </submittedName>
</protein>
<dbReference type="Gene3D" id="1.10.10.10">
    <property type="entry name" value="Winged helix-like DNA-binding domain superfamily/Winged helix DNA-binding domain"/>
    <property type="match status" value="1"/>
</dbReference>
<dbReference type="Proteomes" id="UP001056535">
    <property type="component" value="Chromosome"/>
</dbReference>
<dbReference type="PANTHER" id="PTHR33164:SF43">
    <property type="entry name" value="HTH-TYPE TRANSCRIPTIONAL REPRESSOR YETL"/>
    <property type="match status" value="1"/>
</dbReference>
<dbReference type="InterPro" id="IPR036388">
    <property type="entry name" value="WH-like_DNA-bd_sf"/>
</dbReference>
<dbReference type="PRINTS" id="PR00598">
    <property type="entry name" value="HTHMARR"/>
</dbReference>
<feature type="domain" description="HTH marR-type" evidence="1">
    <location>
        <begin position="1"/>
        <end position="137"/>
    </location>
</feature>
<proteinExistence type="predicted"/>
<gene>
    <name evidence="2" type="ORF">NF557_00465</name>
</gene>
<accession>A0ABY4YI51</accession>
<evidence type="ECO:0000313" key="2">
    <source>
        <dbReference type="EMBL" id="USQ76441.1"/>
    </source>
</evidence>
<organism evidence="2 3">
    <name type="scientific">Ornithinimicrobium cryptoxanthini</name>
    <dbReference type="NCBI Taxonomy" id="2934161"/>
    <lineage>
        <taxon>Bacteria</taxon>
        <taxon>Bacillati</taxon>
        <taxon>Actinomycetota</taxon>
        <taxon>Actinomycetes</taxon>
        <taxon>Micrococcales</taxon>
        <taxon>Ornithinimicrobiaceae</taxon>
        <taxon>Ornithinimicrobium</taxon>
    </lineage>
</organism>
<dbReference type="SUPFAM" id="SSF46785">
    <property type="entry name" value="Winged helix' DNA-binding domain"/>
    <property type="match status" value="1"/>
</dbReference>
<dbReference type="PANTHER" id="PTHR33164">
    <property type="entry name" value="TRANSCRIPTIONAL REGULATOR, MARR FAMILY"/>
    <property type="match status" value="1"/>
</dbReference>
<reference evidence="2" key="1">
    <citation type="submission" date="2022-06" db="EMBL/GenBank/DDBJ databases">
        <title>Ornithinimicrobium JY.X270.</title>
        <authorList>
            <person name="Huang Y."/>
        </authorList>
    </citation>
    <scope>NUCLEOTIDE SEQUENCE</scope>
    <source>
        <strain evidence="2">JY.X270</strain>
    </source>
</reference>
<keyword evidence="3" id="KW-1185">Reference proteome</keyword>
<sequence length="148" mass="15803">MSATTGLDVTAGLIRSAALIHDVHAAVSGEHGLTPQQAQLMCVVGDQPSSMVQLGALLRIGKSSMTGLIDRAQRAGLVQRVPAPDDGRSFLIEPTPLGRRTNEGFRRAVGQRLDEVLATLTTQERDTLAAVLSKIVLNNQAPETWPEQ</sequence>
<evidence type="ECO:0000259" key="1">
    <source>
        <dbReference type="PROSITE" id="PS50995"/>
    </source>
</evidence>
<evidence type="ECO:0000313" key="3">
    <source>
        <dbReference type="Proteomes" id="UP001056535"/>
    </source>
</evidence>